<sequence>MKKVLIVGIILGMTTVFVGCGNSSYNKFMEEGKLALASKEYEKAVSMFKLAYDEKK</sequence>
<organism evidence="1 2">
    <name type="scientific">Clostridium lentum</name>
    <dbReference type="NCBI Taxonomy" id="2763037"/>
    <lineage>
        <taxon>Bacteria</taxon>
        <taxon>Bacillati</taxon>
        <taxon>Bacillota</taxon>
        <taxon>Clostridia</taxon>
        <taxon>Eubacteriales</taxon>
        <taxon>Clostridiaceae</taxon>
        <taxon>Clostridium</taxon>
    </lineage>
</organism>
<proteinExistence type="predicted"/>
<evidence type="ECO:0000313" key="1">
    <source>
        <dbReference type="EMBL" id="MBC5641035.1"/>
    </source>
</evidence>
<keyword evidence="2" id="KW-1185">Reference proteome</keyword>
<dbReference type="Proteomes" id="UP000662088">
    <property type="component" value="Unassembled WGS sequence"/>
</dbReference>
<dbReference type="EMBL" id="JACOOQ010000021">
    <property type="protein sequence ID" value="MBC5641035.1"/>
    <property type="molecule type" value="Genomic_DNA"/>
</dbReference>
<protein>
    <recommendedName>
        <fullName evidence="3">Lipoprotein</fullName>
    </recommendedName>
</protein>
<gene>
    <name evidence="1" type="ORF">H8R92_11545</name>
</gene>
<evidence type="ECO:0000313" key="2">
    <source>
        <dbReference type="Proteomes" id="UP000662088"/>
    </source>
</evidence>
<dbReference type="PROSITE" id="PS51257">
    <property type="entry name" value="PROKAR_LIPOPROTEIN"/>
    <property type="match status" value="1"/>
</dbReference>
<dbReference type="AlphaFoldDB" id="A0A8I0DPD4"/>
<accession>A0A8I0DPD4</accession>
<evidence type="ECO:0008006" key="3">
    <source>
        <dbReference type="Google" id="ProtNLM"/>
    </source>
</evidence>
<comment type="caution">
    <text evidence="1">The sequence shown here is derived from an EMBL/GenBank/DDBJ whole genome shotgun (WGS) entry which is preliminary data.</text>
</comment>
<name>A0A8I0DPD4_9CLOT</name>
<dbReference type="RefSeq" id="WP_186835522.1">
    <property type="nucleotide sequence ID" value="NZ_JACOOQ010000021.1"/>
</dbReference>
<reference evidence="1" key="1">
    <citation type="submission" date="2020-08" db="EMBL/GenBank/DDBJ databases">
        <title>Genome public.</title>
        <authorList>
            <person name="Liu C."/>
            <person name="Sun Q."/>
        </authorList>
    </citation>
    <scope>NUCLEOTIDE SEQUENCE</scope>
    <source>
        <strain evidence="1">NSJ-42</strain>
    </source>
</reference>